<feature type="coiled-coil region" evidence="1">
    <location>
        <begin position="298"/>
        <end position="353"/>
    </location>
</feature>
<evidence type="ECO:0000313" key="3">
    <source>
        <dbReference type="EMBL" id="CCA25678.1"/>
    </source>
</evidence>
<feature type="coiled-coil region" evidence="1">
    <location>
        <begin position="532"/>
        <end position="601"/>
    </location>
</feature>
<feature type="region of interest" description="Disordered" evidence="2">
    <location>
        <begin position="632"/>
        <end position="679"/>
    </location>
</feature>
<evidence type="ECO:0000256" key="2">
    <source>
        <dbReference type="SAM" id="MobiDB-lite"/>
    </source>
</evidence>
<keyword evidence="1" id="KW-0175">Coiled coil</keyword>
<name>F0WW59_9STRA</name>
<organism evidence="3">
    <name type="scientific">Albugo laibachii Nc14</name>
    <dbReference type="NCBI Taxonomy" id="890382"/>
    <lineage>
        <taxon>Eukaryota</taxon>
        <taxon>Sar</taxon>
        <taxon>Stramenopiles</taxon>
        <taxon>Oomycota</taxon>
        <taxon>Peronosporomycetes</taxon>
        <taxon>Albuginales</taxon>
        <taxon>Albuginaceae</taxon>
        <taxon>Albugo</taxon>
    </lineage>
</organism>
<gene>
    <name evidence="3" type="primary">AlNc14C312G10503</name>
    <name evidence="3" type="ORF">ALNC14_118220</name>
</gene>
<sequence length="773" mass="88901">MHQRGGGMKTSARYDTMTPAEKNALWDSFSEWRASSCMHQEISISNLKSNILALQAKFMDQSQYIRGDFAWQKSIAQFLRDMNYSLQENMDRLYSENESYCSTFCIRIAKFFQEKNRQHQCDLSRERLILAEKLGRVRQTFEIEKENQALLEKCLRQQEDLQLKSRYDMSVAQLEAEHIEREKFLSQTVIDLKSAYNSTQMRAEELSFAYQQNMVEIQQLKEKVSELVKSHPSKVVTTATKEEMTTQSLIDARESVAILKLKVLELQAEKSSITERYGQSTRDFKKTSEDLVLLRSHTSKLEREVSGKNKLIGELEENQFASKEQRTESGIQIERLKLALDEKSRQCDCLLEKQARMEKTVIIELEKANDIGTRGDQSVVLVDTESKMNLRKAVRSFYDWRKDSGKADSESPEEALNPLQLECSQTLQIRLELEQKFGAQLQARVVQERNFVLAYLRAQSCNKQKLAAFILKLSSTWKKQSKAGVSTPCPSIRDGLMFADEESTLDLYTFIGHLVSEAYQKIGYTDWNDTDLTFMQEERARLQDRVGEYEAQFQDQNKQIEQHLHHAAKSLLLHQEKEFLLAELNTRHRELRRSYDQAIAREKSFRAMSKSNDYSSAQNAIKDLSLIRFDEPPSQPSSQPTMIPTGLRAGGLKSQSPRSDTSSMLASGSVSPIPIRPVGRNPIEKRREHVRGILKEELMSTAAPSLGENHAFVGSDGVRLYINMVLYILTCVLDSSFRYSNGVFRGKLRESQRPRSTFSSQQLNQNQIYLSIR</sequence>
<dbReference type="EMBL" id="FR824357">
    <property type="protein sequence ID" value="CCA25678.1"/>
    <property type="molecule type" value="Genomic_DNA"/>
</dbReference>
<accession>F0WW59</accession>
<feature type="compositionally biased region" description="Polar residues" evidence="2">
    <location>
        <begin position="653"/>
        <end position="670"/>
    </location>
</feature>
<reference evidence="3" key="2">
    <citation type="submission" date="2011-02" db="EMBL/GenBank/DDBJ databases">
        <authorList>
            <person name="MacLean D."/>
        </authorList>
    </citation>
    <scope>NUCLEOTIDE SEQUENCE</scope>
</reference>
<reference evidence="3" key="1">
    <citation type="journal article" date="2011" name="PLoS Biol.">
        <title>Gene gain and loss during evolution of obligate parasitism in the white rust pathogen of Arabidopsis thaliana.</title>
        <authorList>
            <person name="Kemen E."/>
            <person name="Gardiner A."/>
            <person name="Schultz-Larsen T."/>
            <person name="Kemen A.C."/>
            <person name="Balmuth A.L."/>
            <person name="Robert-Seilaniantz A."/>
            <person name="Bailey K."/>
            <person name="Holub E."/>
            <person name="Studholme D.J."/>
            <person name="Maclean D."/>
            <person name="Jones J.D."/>
        </authorList>
    </citation>
    <scope>NUCLEOTIDE SEQUENCE</scope>
</reference>
<dbReference type="HOGENOM" id="CLU_358449_0_0_1"/>
<protein>
    <submittedName>
        <fullName evidence="3">AlNc14C312G10503 protein</fullName>
    </submittedName>
</protein>
<evidence type="ECO:0000256" key="1">
    <source>
        <dbReference type="SAM" id="Coils"/>
    </source>
</evidence>
<proteinExistence type="predicted"/>
<dbReference type="AlphaFoldDB" id="F0WW59"/>